<dbReference type="InterPro" id="IPR027417">
    <property type="entry name" value="P-loop_NTPase"/>
</dbReference>
<evidence type="ECO:0000313" key="5">
    <source>
        <dbReference type="EMBL" id="QHT96199.1"/>
    </source>
</evidence>
<keyword evidence="2" id="KW-0067">ATP-binding</keyword>
<dbReference type="GO" id="GO:0003676">
    <property type="term" value="F:nucleic acid binding"/>
    <property type="evidence" value="ECO:0007669"/>
    <property type="project" value="InterPro"/>
</dbReference>
<dbReference type="GO" id="GO:0005737">
    <property type="term" value="C:cytoplasm"/>
    <property type="evidence" value="ECO:0007669"/>
    <property type="project" value="TreeGrafter"/>
</dbReference>
<dbReference type="PANTHER" id="PTHR44533">
    <property type="entry name" value="DEAD/H RNA HELICASE, PUTATIVE-RELATED"/>
    <property type="match status" value="1"/>
</dbReference>
<keyword evidence="2" id="KW-0347">Helicase</keyword>
<sequence length="1029" mass="117911">MSIIFRNANNKKYKGKGKKPVVHNREQKGNWQYSHFQKIHNATDQPKIIQGYGMEVGFDPSKIKDHMNPIEPKESIIQKKIDEGKKLTSSEKVIINNFDTKNKRKMDADMLSIQKFGLNAEVSTPDGRNLKLIKTLEHVIKSSNINMIALIYLKLKDSQFQLSATLASEYAPLLQKMNDHIEKLDIVKLQMTTLHSHQPPLDQKGFTKLDNFQVEVINNIDNNISTIVAAPTSSGKSVISGYSVTKGYTLVIVPTDVLAWQMSSYMGQILDASVPIITQSFQTIPKRDELVELVNRSKCLVGTADAILSFLPFIKVKWDWLIFDEIHMIGKPEGSSMEHIARLYSHVPFLALSATIGNVEQLKDWFQSLNEKPVEVVTCDKRFFNLQRYVYSSQSDTLEQLHPLGMLSKSDLEDRSILDKSIQPTPPDIWDFAIKLGSIIKLDELSPSNYFSRNDRITLDMSNLYFKKLIEKMMKHYKGAAIKKINNLFEGYQKAAVINESVDLMKLIFKLKENNKAPALIFQENSTSCMRLVRDLSKQIEEAQNNAHPELINEREKLAKKAKKVFKENEKKKVDDIPENKRIKMMMQNKGPLVETQEVVPMHEPHIDFILNKDQLFTEGLVEGWVTKLKKYFPNTGDEYHWLIVMLWRGIGVYVKGLPDPYLRLVQTLASAKKLAIVFSDTSLVFGVSMPFRTTVVLRDIHTEDTLDSMMYHQMAGRAGRRGLDKEGNVVFAGYSWDRIKNLSISSFPMVKGSDTMIYSIEAATKISKSLKIDAQWDNLKVNFLHSNVTNEVSKTFYDDIQETMTEGNGWDFVTSDCINHNNMVWQLRHDTDCVTAPLIIPELTRLFSSSDPNKEKAQIDIALFLSHFINVKETTCAKFLLAPDTLNSQKSLERLKTISENIGIDLPDRIDSKVFNSIGMNRLIKLSSEKDIDSLRNDVMIFSDKVKHIQHYFFHTKQITMTRLLGKLLTRIWWIYHTSSPLMKSWDKSESNDVYRELVIDSDSDEEYESESDEYDEDEEDEEAVANA</sequence>
<evidence type="ECO:0000256" key="2">
    <source>
        <dbReference type="ARBA" id="ARBA00022806"/>
    </source>
</evidence>
<evidence type="ECO:0000259" key="4">
    <source>
        <dbReference type="PROSITE" id="PS51192"/>
    </source>
</evidence>
<dbReference type="EMBL" id="MN740254">
    <property type="protein sequence ID" value="QHT96199.1"/>
    <property type="molecule type" value="Genomic_DNA"/>
</dbReference>
<keyword evidence="1" id="KW-0378">Hydrolase</keyword>
<dbReference type="Pfam" id="PF00270">
    <property type="entry name" value="DEAD"/>
    <property type="match status" value="1"/>
</dbReference>
<dbReference type="GO" id="GO:0005524">
    <property type="term" value="F:ATP binding"/>
    <property type="evidence" value="ECO:0007669"/>
    <property type="project" value="InterPro"/>
</dbReference>
<dbReference type="PANTHER" id="PTHR44533:SF4">
    <property type="entry name" value="DEAD_H RNA HELICASE, PUTATIVE-RELATED"/>
    <property type="match status" value="1"/>
</dbReference>
<feature type="domain" description="Helicase ATP-binding" evidence="4">
    <location>
        <begin position="217"/>
        <end position="374"/>
    </location>
</feature>
<dbReference type="GO" id="GO:0004386">
    <property type="term" value="F:helicase activity"/>
    <property type="evidence" value="ECO:0007669"/>
    <property type="project" value="UniProtKB-KW"/>
</dbReference>
<dbReference type="AlphaFoldDB" id="A0A6C0IU25"/>
<proteinExistence type="predicted"/>
<dbReference type="InterPro" id="IPR014001">
    <property type="entry name" value="Helicase_ATP-bd"/>
</dbReference>
<accession>A0A6C0IU25</accession>
<organism evidence="5">
    <name type="scientific">viral metagenome</name>
    <dbReference type="NCBI Taxonomy" id="1070528"/>
    <lineage>
        <taxon>unclassified sequences</taxon>
        <taxon>metagenomes</taxon>
        <taxon>organismal metagenomes</taxon>
    </lineage>
</organism>
<protein>
    <recommendedName>
        <fullName evidence="4">Helicase ATP-binding domain-containing protein</fullName>
    </recommendedName>
</protein>
<feature type="region of interest" description="Disordered" evidence="3">
    <location>
        <begin position="1"/>
        <end position="20"/>
    </location>
</feature>
<evidence type="ECO:0000256" key="1">
    <source>
        <dbReference type="ARBA" id="ARBA00022801"/>
    </source>
</evidence>
<dbReference type="Gene3D" id="3.40.50.300">
    <property type="entry name" value="P-loop containing nucleotide triphosphate hydrolases"/>
    <property type="match status" value="2"/>
</dbReference>
<dbReference type="PROSITE" id="PS51192">
    <property type="entry name" value="HELICASE_ATP_BIND_1"/>
    <property type="match status" value="1"/>
</dbReference>
<feature type="compositionally biased region" description="Basic residues" evidence="3">
    <location>
        <begin position="9"/>
        <end position="20"/>
    </location>
</feature>
<reference evidence="5" key="1">
    <citation type="journal article" date="2020" name="Nature">
        <title>Giant virus diversity and host interactions through global metagenomics.</title>
        <authorList>
            <person name="Schulz F."/>
            <person name="Roux S."/>
            <person name="Paez-Espino D."/>
            <person name="Jungbluth S."/>
            <person name="Walsh D.A."/>
            <person name="Denef V.J."/>
            <person name="McMahon K.D."/>
            <person name="Konstantinidis K.T."/>
            <person name="Eloe-Fadrosh E.A."/>
            <person name="Kyrpides N.C."/>
            <person name="Woyke T."/>
        </authorList>
    </citation>
    <scope>NUCLEOTIDE SEQUENCE</scope>
    <source>
        <strain evidence="5">GVMAG-M-3300024302-11</strain>
    </source>
</reference>
<feature type="region of interest" description="Disordered" evidence="3">
    <location>
        <begin position="1002"/>
        <end position="1029"/>
    </location>
</feature>
<dbReference type="GO" id="GO:0016787">
    <property type="term" value="F:hydrolase activity"/>
    <property type="evidence" value="ECO:0007669"/>
    <property type="project" value="UniProtKB-KW"/>
</dbReference>
<dbReference type="SMART" id="SM00487">
    <property type="entry name" value="DEXDc"/>
    <property type="match status" value="1"/>
</dbReference>
<keyword evidence="2" id="KW-0547">Nucleotide-binding</keyword>
<dbReference type="SUPFAM" id="SSF52540">
    <property type="entry name" value="P-loop containing nucleoside triphosphate hydrolases"/>
    <property type="match status" value="2"/>
</dbReference>
<dbReference type="InterPro" id="IPR011545">
    <property type="entry name" value="DEAD/DEAH_box_helicase_dom"/>
</dbReference>
<evidence type="ECO:0000256" key="3">
    <source>
        <dbReference type="SAM" id="MobiDB-lite"/>
    </source>
</evidence>
<dbReference type="InterPro" id="IPR052431">
    <property type="entry name" value="SKI2_subfamily_helicases"/>
</dbReference>
<name>A0A6C0IU25_9ZZZZ</name>